<proteinExistence type="predicted"/>
<evidence type="ECO:0000313" key="2">
    <source>
        <dbReference type="Proteomes" id="UP000824533"/>
    </source>
</evidence>
<sequence length="249" mass="26230">MSFSDKVVLITGASRGIGAAIAIEFAKEGANVVIVGRNQSKLDKVGNECLKLGSKPLVIRADVSKDVEPKEIVKKTIDAYGKIDVLINNAGIYKPASILKADYLTCFDDIMKTNIRAVVNLTNVAAPHLVESKGNIINISSIAGIKVAIPGFSSYSMSKAALDHFTRSIALELSPYGVRVNAINPGPVMTDIFDTAGLPNAIESLSKGTALGGASEPQEIADLAVFLASDKARSVTGSLYIIDRGVLVK</sequence>
<dbReference type="EMBL" id="CM034398">
    <property type="protein sequence ID" value="KAJ0176916.1"/>
    <property type="molecule type" value="Genomic_DNA"/>
</dbReference>
<name>A0ACC1CZA8_9NEOP</name>
<evidence type="ECO:0000313" key="1">
    <source>
        <dbReference type="EMBL" id="KAJ0176916.1"/>
    </source>
</evidence>
<gene>
    <name evidence="1" type="ORF">K1T71_006925</name>
</gene>
<keyword evidence="2" id="KW-1185">Reference proteome</keyword>
<accession>A0ACC1CZA8</accession>
<dbReference type="Proteomes" id="UP000824533">
    <property type="component" value="Linkage Group LG12"/>
</dbReference>
<organism evidence="1 2">
    <name type="scientific">Dendrolimus kikuchii</name>
    <dbReference type="NCBI Taxonomy" id="765133"/>
    <lineage>
        <taxon>Eukaryota</taxon>
        <taxon>Metazoa</taxon>
        <taxon>Ecdysozoa</taxon>
        <taxon>Arthropoda</taxon>
        <taxon>Hexapoda</taxon>
        <taxon>Insecta</taxon>
        <taxon>Pterygota</taxon>
        <taxon>Neoptera</taxon>
        <taxon>Endopterygota</taxon>
        <taxon>Lepidoptera</taxon>
        <taxon>Glossata</taxon>
        <taxon>Ditrysia</taxon>
        <taxon>Bombycoidea</taxon>
        <taxon>Lasiocampidae</taxon>
        <taxon>Dendrolimus</taxon>
    </lineage>
</organism>
<reference evidence="1 2" key="1">
    <citation type="journal article" date="2021" name="Front. Genet.">
        <title>Chromosome-Level Genome Assembly Reveals Significant Gene Expansion in the Toll and IMD Signaling Pathways of Dendrolimus kikuchii.</title>
        <authorList>
            <person name="Zhou J."/>
            <person name="Wu P."/>
            <person name="Xiong Z."/>
            <person name="Liu N."/>
            <person name="Zhao N."/>
            <person name="Ji M."/>
            <person name="Qiu Y."/>
            <person name="Yang B."/>
        </authorList>
    </citation>
    <scope>NUCLEOTIDE SEQUENCE [LARGE SCALE GENOMIC DNA]</scope>
    <source>
        <strain evidence="1">Ann1</strain>
    </source>
</reference>
<protein>
    <submittedName>
        <fullName evidence="1">Uncharacterized protein</fullName>
    </submittedName>
</protein>
<comment type="caution">
    <text evidence="1">The sequence shown here is derived from an EMBL/GenBank/DDBJ whole genome shotgun (WGS) entry which is preliminary data.</text>
</comment>